<keyword evidence="2" id="KW-0378">Hydrolase</keyword>
<evidence type="ECO:0000259" key="3">
    <source>
        <dbReference type="SMART" id="SM00047"/>
    </source>
</evidence>
<dbReference type="Gene3D" id="4.10.80.30">
    <property type="entry name" value="DNA polymerase, domain 6"/>
    <property type="match status" value="1"/>
</dbReference>
<dbReference type="Gene3D" id="1.10.530.10">
    <property type="match status" value="1"/>
</dbReference>
<name>A0A511DUS9_LENKE</name>
<protein>
    <recommendedName>
        <fullName evidence="3">Mannosyl-glycoprotein endo-beta-N-acetylglucosamidase-like domain-containing protein</fullName>
    </recommendedName>
</protein>
<evidence type="ECO:0000256" key="2">
    <source>
        <dbReference type="ARBA" id="ARBA00022801"/>
    </source>
</evidence>
<organism evidence="4 5">
    <name type="scientific">Lentilactobacillus kefiri</name>
    <name type="common">Lactobacillus kefiri</name>
    <dbReference type="NCBI Taxonomy" id="33962"/>
    <lineage>
        <taxon>Bacteria</taxon>
        <taxon>Bacillati</taxon>
        <taxon>Bacillota</taxon>
        <taxon>Bacilli</taxon>
        <taxon>Lactobacillales</taxon>
        <taxon>Lactobacillaceae</taxon>
        <taxon>Lentilactobacillus</taxon>
    </lineage>
</organism>
<comment type="caution">
    <text evidence="4">The sequence shown here is derived from an EMBL/GenBank/DDBJ whole genome shotgun (WGS) entry which is preliminary data.</text>
</comment>
<dbReference type="STRING" id="1423764.FC95_GL001038"/>
<proteinExistence type="inferred from homology"/>
<evidence type="ECO:0000256" key="1">
    <source>
        <dbReference type="ARBA" id="ARBA00010266"/>
    </source>
</evidence>
<feature type="domain" description="Mannosyl-glycoprotein endo-beta-N-acetylglucosamidase-like" evidence="3">
    <location>
        <begin position="33"/>
        <end position="192"/>
    </location>
</feature>
<sequence>MEVFGIFKQIKNGLTKAIIAVAAITGFCFVTAHVSSASVETDFINQLKEPVVKVSRANHLYPSVMMAQAIVESDFGQSELSLDANNYFGVKGAYNGQSVTMSTGEYTTKGKHYMTAAAFKKYPTVVASIKDNAYLLRHGTLTDPDYYAGTWTTNATSSADAAMALSLTYATDMNYGNKLNAIITKYDLNKLDGSASSGDIHSKIDASLNKQLAGKKDNSAVEAESSQSKINSIPKRIIPNFVFNDKGATKINQGDSVIQFNSLPLERIIRK</sequence>
<gene>
    <name evidence="4" type="ORF">LKE01_13990</name>
</gene>
<accession>A0A511DUS9</accession>
<dbReference type="Proteomes" id="UP000321893">
    <property type="component" value="Unassembled WGS sequence"/>
</dbReference>
<evidence type="ECO:0000313" key="5">
    <source>
        <dbReference type="Proteomes" id="UP000321893"/>
    </source>
</evidence>
<dbReference type="AlphaFoldDB" id="A0A511DUS9"/>
<dbReference type="Pfam" id="PF01832">
    <property type="entry name" value="Glucosaminidase"/>
    <property type="match status" value="1"/>
</dbReference>
<dbReference type="GO" id="GO:0004040">
    <property type="term" value="F:amidase activity"/>
    <property type="evidence" value="ECO:0007669"/>
    <property type="project" value="InterPro"/>
</dbReference>
<dbReference type="PANTHER" id="PTHR33308">
    <property type="entry name" value="PEPTIDOGLYCAN HYDROLASE FLGJ"/>
    <property type="match status" value="1"/>
</dbReference>
<dbReference type="EMBL" id="BJVK01000016">
    <property type="protein sequence ID" value="GEL28579.1"/>
    <property type="molecule type" value="Genomic_DNA"/>
</dbReference>
<dbReference type="PANTHER" id="PTHR33308:SF9">
    <property type="entry name" value="PEPTIDOGLYCAN HYDROLASE FLGJ"/>
    <property type="match status" value="1"/>
</dbReference>
<comment type="similarity">
    <text evidence="1">Belongs to the glycosyl hydrolase 73 family.</text>
</comment>
<dbReference type="InterPro" id="IPR051056">
    <property type="entry name" value="Glycosyl_Hydrolase_73"/>
</dbReference>
<keyword evidence="5" id="KW-1185">Reference proteome</keyword>
<reference evidence="4" key="1">
    <citation type="submission" date="2019-07" db="EMBL/GenBank/DDBJ databases">
        <title>Whole genome shotgun sequence of Lactobacillus kefiri NBRC 15888.</title>
        <authorList>
            <person name="Hosoyama A."/>
            <person name="Uohara A."/>
            <person name="Ohji S."/>
            <person name="Ichikawa N."/>
        </authorList>
    </citation>
    <scope>NUCLEOTIDE SEQUENCE [LARGE SCALE GENOMIC DNA]</scope>
    <source>
        <strain evidence="4">NBRC 15888</strain>
    </source>
</reference>
<dbReference type="InterPro" id="IPR002901">
    <property type="entry name" value="MGlyc_endo_b_GlcNAc-like_dom"/>
</dbReference>
<dbReference type="SMART" id="SM00047">
    <property type="entry name" value="LYZ2"/>
    <property type="match status" value="1"/>
</dbReference>
<evidence type="ECO:0000313" key="4">
    <source>
        <dbReference type="EMBL" id="GEL28579.1"/>
    </source>
</evidence>